<dbReference type="EMBL" id="BSXW01000025">
    <property type="protein sequence ID" value="GMF09967.1"/>
    <property type="molecule type" value="Genomic_DNA"/>
</dbReference>
<gene>
    <name evidence="2" type="ORF">Plil01_000082400</name>
</gene>
<proteinExistence type="predicted"/>
<organism evidence="2 3">
    <name type="scientific">Phytophthora lilii</name>
    <dbReference type="NCBI Taxonomy" id="2077276"/>
    <lineage>
        <taxon>Eukaryota</taxon>
        <taxon>Sar</taxon>
        <taxon>Stramenopiles</taxon>
        <taxon>Oomycota</taxon>
        <taxon>Peronosporomycetes</taxon>
        <taxon>Peronosporales</taxon>
        <taxon>Peronosporaceae</taxon>
        <taxon>Phytophthora</taxon>
    </lineage>
</organism>
<protein>
    <submittedName>
        <fullName evidence="2">Unnamed protein product</fullName>
    </submittedName>
</protein>
<name>A0A9W6TED9_9STRA</name>
<keyword evidence="3" id="KW-1185">Reference proteome</keyword>
<sequence length="188" mass="21369">MQDKTLNPPNCPNMSDDIIGSVAHRRWPLRHSLSANVGYSWYDGPHKEHGSTFQRNSASTANKSVYSITSEVSHTPSMSDLRTIADQSTVKELQEIIKANLARQRRAQRRYVDKKRRETAALEKNVPELREEVACLEDQRDNLVRGVLPNSTIWSASVQYFRVYEYGLSSQEPSYLTALKLLQNDGST</sequence>
<comment type="caution">
    <text evidence="2">The sequence shown here is derived from an EMBL/GenBank/DDBJ whole genome shotgun (WGS) entry which is preliminary data.</text>
</comment>
<dbReference type="OrthoDB" id="119673at2759"/>
<feature type="coiled-coil region" evidence="1">
    <location>
        <begin position="112"/>
        <end position="139"/>
    </location>
</feature>
<evidence type="ECO:0000313" key="3">
    <source>
        <dbReference type="Proteomes" id="UP001165083"/>
    </source>
</evidence>
<evidence type="ECO:0000313" key="2">
    <source>
        <dbReference type="EMBL" id="GMF09967.1"/>
    </source>
</evidence>
<dbReference type="Proteomes" id="UP001165083">
    <property type="component" value="Unassembled WGS sequence"/>
</dbReference>
<accession>A0A9W6TED9</accession>
<reference evidence="2" key="1">
    <citation type="submission" date="2023-04" db="EMBL/GenBank/DDBJ databases">
        <title>Phytophthora lilii NBRC 32176.</title>
        <authorList>
            <person name="Ichikawa N."/>
            <person name="Sato H."/>
            <person name="Tonouchi N."/>
        </authorList>
    </citation>
    <scope>NUCLEOTIDE SEQUENCE</scope>
    <source>
        <strain evidence="2">NBRC 32176</strain>
    </source>
</reference>
<dbReference type="AlphaFoldDB" id="A0A9W6TED9"/>
<evidence type="ECO:0000256" key="1">
    <source>
        <dbReference type="SAM" id="Coils"/>
    </source>
</evidence>
<keyword evidence="1" id="KW-0175">Coiled coil</keyword>